<keyword evidence="8 10" id="KW-0378">Hydrolase</keyword>
<evidence type="ECO:0000259" key="12">
    <source>
        <dbReference type="Pfam" id="PF00075"/>
    </source>
</evidence>
<evidence type="ECO:0000256" key="3">
    <source>
        <dbReference type="ARBA" id="ARBA00005300"/>
    </source>
</evidence>
<accession>A0AAF0ED03</accession>
<evidence type="ECO:0000256" key="2">
    <source>
        <dbReference type="ARBA" id="ARBA00001946"/>
    </source>
</evidence>
<dbReference type="GO" id="GO:0004523">
    <property type="term" value="F:RNA-DNA hybrid ribonuclease activity"/>
    <property type="evidence" value="ECO:0007669"/>
    <property type="project" value="UniProtKB-UniRule"/>
</dbReference>
<dbReference type="AlphaFoldDB" id="A0AAF0ED03"/>
<dbReference type="GO" id="GO:0043137">
    <property type="term" value="P:DNA replication, removal of RNA primer"/>
    <property type="evidence" value="ECO:0007669"/>
    <property type="project" value="TreeGrafter"/>
</dbReference>
<dbReference type="SUPFAM" id="SSF53098">
    <property type="entry name" value="Ribonuclease H-like"/>
    <property type="match status" value="1"/>
</dbReference>
<evidence type="ECO:0000313" key="15">
    <source>
        <dbReference type="Proteomes" id="UP001214415"/>
    </source>
</evidence>
<evidence type="ECO:0000256" key="8">
    <source>
        <dbReference type="ARBA" id="ARBA00022801"/>
    </source>
</evidence>
<dbReference type="Proteomes" id="UP001214415">
    <property type="component" value="Chromosome 2"/>
</dbReference>
<organism evidence="14 15">
    <name type="scientific">Malassezia equina</name>
    <dbReference type="NCBI Taxonomy" id="1381935"/>
    <lineage>
        <taxon>Eukaryota</taxon>
        <taxon>Fungi</taxon>
        <taxon>Dikarya</taxon>
        <taxon>Basidiomycota</taxon>
        <taxon>Ustilaginomycotina</taxon>
        <taxon>Malasseziomycetes</taxon>
        <taxon>Malasseziales</taxon>
        <taxon>Malasseziaceae</taxon>
        <taxon>Malassezia</taxon>
    </lineage>
</organism>
<evidence type="ECO:0000256" key="1">
    <source>
        <dbReference type="ARBA" id="ARBA00000077"/>
    </source>
</evidence>
<dbReference type="GO" id="GO:0000287">
    <property type="term" value="F:magnesium ion binding"/>
    <property type="evidence" value="ECO:0007669"/>
    <property type="project" value="UniProtKB-UniRule"/>
</dbReference>
<dbReference type="InterPro" id="IPR017067">
    <property type="entry name" value="RNase_H1_euk"/>
</dbReference>
<dbReference type="CDD" id="cd09280">
    <property type="entry name" value="RNase_HI_eukaryote_like"/>
    <property type="match status" value="1"/>
</dbReference>
<dbReference type="PIRSF" id="PIRSF036852">
    <property type="entry name" value="Ribonuclease_H1_euk"/>
    <property type="match status" value="1"/>
</dbReference>
<dbReference type="GO" id="GO:0003676">
    <property type="term" value="F:nucleic acid binding"/>
    <property type="evidence" value="ECO:0007669"/>
    <property type="project" value="UniProtKB-UniRule"/>
</dbReference>
<dbReference type="InterPro" id="IPR009027">
    <property type="entry name" value="Ribosomal_bL9/RNase_H1_N"/>
</dbReference>
<dbReference type="Pfam" id="PF00075">
    <property type="entry name" value="RNase_H"/>
    <property type="match status" value="1"/>
</dbReference>
<comment type="cofactor">
    <cofactor evidence="2 10">
        <name>Mg(2+)</name>
        <dbReference type="ChEBI" id="CHEBI:18420"/>
    </cofactor>
</comment>
<feature type="region of interest" description="Disordered" evidence="11">
    <location>
        <begin position="61"/>
        <end position="91"/>
    </location>
</feature>
<evidence type="ECO:0000256" key="9">
    <source>
        <dbReference type="ARBA" id="ARBA00022842"/>
    </source>
</evidence>
<comment type="function">
    <text evidence="10">Endonuclease that specifically degrades the RNA of RNA-DNA hybrids.</text>
</comment>
<dbReference type="PANTHER" id="PTHR10642:SF26">
    <property type="entry name" value="RIBONUCLEASE H1"/>
    <property type="match status" value="1"/>
</dbReference>
<evidence type="ECO:0000256" key="6">
    <source>
        <dbReference type="ARBA" id="ARBA00022723"/>
    </source>
</evidence>
<feature type="domain" description="Ribonuclease H1 N-terminal" evidence="13">
    <location>
        <begin position="7"/>
        <end position="50"/>
    </location>
</feature>
<dbReference type="InterPro" id="IPR011320">
    <property type="entry name" value="RNase_H1_N"/>
</dbReference>
<comment type="catalytic activity">
    <reaction evidence="1 10">
        <text>Endonucleolytic cleavage to 5'-phosphomonoester.</text>
        <dbReference type="EC" id="3.1.26.4"/>
    </reaction>
</comment>
<evidence type="ECO:0000256" key="10">
    <source>
        <dbReference type="PIRNR" id="PIRNR036852"/>
    </source>
</evidence>
<sequence>MDRTNKKVYAVHIGRQPGVYDSWDECKKQVDRYPGARFRSFTQREEAEKFVLGVIMTEDRTPDPTIPVPQKRWPSSPPAPPAKRVKPTTVTRRKRTALPMHYDPELEASMNAWEAEHNKDPLDVYTDGSSLGNGTGSSTAGYGVYWADERYHHLNQACRLAGPVQTNNRAELTAILVALRMHPDPSVPLRIWTDSQYAINCIEKWMSTWRSHNWKRLNGEDVSNKDLLLQIDQAIGRLELRPTFEFVKGHDGTYGNEMADQLANEGARRPALPPATGA</sequence>
<keyword evidence="7 10" id="KW-0255">Endonuclease</keyword>
<gene>
    <name evidence="14" type="ORF">MEQU1_000805</name>
</gene>
<dbReference type="InterPro" id="IPR002156">
    <property type="entry name" value="RNaseH_domain"/>
</dbReference>
<dbReference type="Gene3D" id="3.30.420.10">
    <property type="entry name" value="Ribonuclease H-like superfamily/Ribonuclease H"/>
    <property type="match status" value="1"/>
</dbReference>
<dbReference type="Pfam" id="PF01693">
    <property type="entry name" value="Cauli_VI"/>
    <property type="match status" value="1"/>
</dbReference>
<dbReference type="InterPro" id="IPR050092">
    <property type="entry name" value="RNase_H"/>
</dbReference>
<dbReference type="InterPro" id="IPR037056">
    <property type="entry name" value="RNase_H1_N_sf"/>
</dbReference>
<protein>
    <recommendedName>
        <fullName evidence="4 10">Ribonuclease H</fullName>
        <shortName evidence="10">RNase H</shortName>
        <ecNumber evidence="4 10">3.1.26.4</ecNumber>
    </recommendedName>
</protein>
<evidence type="ECO:0000259" key="13">
    <source>
        <dbReference type="Pfam" id="PF01693"/>
    </source>
</evidence>
<dbReference type="EC" id="3.1.26.4" evidence="4 10"/>
<keyword evidence="9 10" id="KW-0460">Magnesium</keyword>
<dbReference type="SUPFAM" id="SSF55658">
    <property type="entry name" value="L9 N-domain-like"/>
    <property type="match status" value="1"/>
</dbReference>
<dbReference type="FunFam" id="3.40.970.10:FF:000001">
    <property type="entry name" value="Ribonuclease H1"/>
    <property type="match status" value="1"/>
</dbReference>
<keyword evidence="15" id="KW-1185">Reference proteome</keyword>
<evidence type="ECO:0000313" key="14">
    <source>
        <dbReference type="EMBL" id="WFD22143.1"/>
    </source>
</evidence>
<evidence type="ECO:0000256" key="11">
    <source>
        <dbReference type="SAM" id="MobiDB-lite"/>
    </source>
</evidence>
<dbReference type="EMBL" id="CP119901">
    <property type="protein sequence ID" value="WFD22143.1"/>
    <property type="molecule type" value="Genomic_DNA"/>
</dbReference>
<keyword evidence="5 10" id="KW-0540">Nuclease</keyword>
<name>A0AAF0ED03_9BASI</name>
<evidence type="ECO:0000256" key="5">
    <source>
        <dbReference type="ARBA" id="ARBA00022722"/>
    </source>
</evidence>
<dbReference type="Gene3D" id="3.40.970.10">
    <property type="entry name" value="Ribonuclease H1, N-terminal domain"/>
    <property type="match status" value="1"/>
</dbReference>
<dbReference type="InterPro" id="IPR036397">
    <property type="entry name" value="RNaseH_sf"/>
</dbReference>
<keyword evidence="6 10" id="KW-0479">Metal-binding</keyword>
<reference evidence="14" key="1">
    <citation type="submission" date="2023-03" db="EMBL/GenBank/DDBJ databases">
        <title>Mating type loci evolution in Malassezia.</title>
        <authorList>
            <person name="Coelho M.A."/>
        </authorList>
    </citation>
    <scope>NUCLEOTIDE SEQUENCE</scope>
    <source>
        <strain evidence="14">CBS 12830</strain>
    </source>
</reference>
<evidence type="ECO:0000256" key="4">
    <source>
        <dbReference type="ARBA" id="ARBA00012180"/>
    </source>
</evidence>
<dbReference type="InterPro" id="IPR012337">
    <property type="entry name" value="RNaseH-like_sf"/>
</dbReference>
<dbReference type="PANTHER" id="PTHR10642">
    <property type="entry name" value="RIBONUCLEASE H1"/>
    <property type="match status" value="1"/>
</dbReference>
<comment type="similarity">
    <text evidence="3 10">Belongs to the RNase H family.</text>
</comment>
<feature type="domain" description="RNase H type-1" evidence="12">
    <location>
        <begin position="123"/>
        <end position="267"/>
    </location>
</feature>
<evidence type="ECO:0000256" key="7">
    <source>
        <dbReference type="ARBA" id="ARBA00022759"/>
    </source>
</evidence>
<proteinExistence type="inferred from homology"/>